<name>U5NCR8_9MOLU</name>
<dbReference type="Proteomes" id="UP000017119">
    <property type="component" value="Chromosome"/>
</dbReference>
<protein>
    <submittedName>
        <fullName evidence="1">Uncharacterized protein</fullName>
    </submittedName>
</protein>
<dbReference type="HOGENOM" id="CLU_068041_0_0_14"/>
<keyword evidence="2" id="KW-1185">Reference proteome</keyword>
<organism evidence="1 2">
    <name type="scientific">Mycoplasma parvum str. Indiana</name>
    <dbReference type="NCBI Taxonomy" id="1403316"/>
    <lineage>
        <taxon>Bacteria</taxon>
        <taxon>Bacillati</taxon>
        <taxon>Mycoplasmatota</taxon>
        <taxon>Mollicutes</taxon>
        <taxon>Mycoplasmataceae</taxon>
        <taxon>Mycoplasma</taxon>
    </lineage>
</organism>
<accession>U5NCR8</accession>
<dbReference type="KEGG" id="mpv:PRV_01960"/>
<gene>
    <name evidence="1" type="ORF">PRV_01960</name>
</gene>
<evidence type="ECO:0000313" key="1">
    <source>
        <dbReference type="EMBL" id="AGX89130.1"/>
    </source>
</evidence>
<dbReference type="PATRIC" id="fig|1403316.3.peg.359"/>
<dbReference type="STRING" id="1403316.PRV_01960"/>
<sequence>MEMTQDIKERDQKKISVRKELNFTVTRLKEDNKKYKNRIKVGVNCIDGDLIGWGDDFLESQPSEISGWNKFQQTFEKGLKGYLNLIFGCDYKKAVEAANSGDWWNAEKFEKNPENIAMVGVVTRSGKNVNDITRGGQKLNNETDFEKIWNLFEGRKPRDEQKRISITNTAVEVWMYNRNEFKQQYIPIIQKLVRKSILRNTIRIVLGAKWCNKKFLKEWKCEDWKQYSVLGELKENGFWNVQDEIFEHLKLDGSTGFTWNPGLKGDGGKPTWMW</sequence>
<dbReference type="AlphaFoldDB" id="U5NCR8"/>
<reference evidence="1 2" key="1">
    <citation type="journal article" date="2013" name="Genome Announc.">
        <title>Genome Sequence of Mycoplasma parvum (Formerly Eperythrozoon parvum), a Diminutive Hemoplasma of the Pig.</title>
        <authorList>
            <person name="do Nascimento N.C."/>
            <person name="Dos Santos A.P."/>
            <person name="Chu Y."/>
            <person name="Guimaraes A.M."/>
            <person name="Pagliaro A."/>
            <person name="Messick J.B."/>
        </authorList>
    </citation>
    <scope>NUCLEOTIDE SEQUENCE [LARGE SCALE GENOMIC DNA]</scope>
    <source>
        <strain evidence="1 2">Indiana</strain>
    </source>
</reference>
<dbReference type="EMBL" id="CP006771">
    <property type="protein sequence ID" value="AGX89130.1"/>
    <property type="molecule type" value="Genomic_DNA"/>
</dbReference>
<proteinExistence type="predicted"/>
<evidence type="ECO:0000313" key="2">
    <source>
        <dbReference type="Proteomes" id="UP000017119"/>
    </source>
</evidence>